<keyword evidence="9" id="KW-0234">DNA repair</keyword>
<evidence type="ECO:0000259" key="15">
    <source>
        <dbReference type="PROSITE" id="PS51066"/>
    </source>
</evidence>
<evidence type="ECO:0000259" key="16">
    <source>
        <dbReference type="PROSITE" id="PS51068"/>
    </source>
</evidence>
<evidence type="ECO:0000256" key="2">
    <source>
        <dbReference type="ARBA" id="ARBA00012720"/>
    </source>
</evidence>
<keyword evidence="7" id="KW-0862">Zinc</keyword>
<feature type="domain" description="Formamidopyrimidine-DNA glycosylase catalytic" evidence="16">
    <location>
        <begin position="2"/>
        <end position="131"/>
    </location>
</feature>
<evidence type="ECO:0000256" key="11">
    <source>
        <dbReference type="ARBA" id="ARBA00023268"/>
    </source>
</evidence>
<name>A0ABW8AMP2_9ACTN</name>
<dbReference type="InterPro" id="IPR012319">
    <property type="entry name" value="FPG_cat"/>
</dbReference>
<dbReference type="InterPro" id="IPR015887">
    <property type="entry name" value="DNA_glyclase_Znf_dom_DNA_BS"/>
</dbReference>
<evidence type="ECO:0000256" key="10">
    <source>
        <dbReference type="ARBA" id="ARBA00023239"/>
    </source>
</evidence>
<evidence type="ECO:0000256" key="14">
    <source>
        <dbReference type="PROSITE-ProRule" id="PRU00391"/>
    </source>
</evidence>
<dbReference type="SMART" id="SM01232">
    <property type="entry name" value="H2TH"/>
    <property type="match status" value="1"/>
</dbReference>
<keyword evidence="4" id="KW-0227">DNA damage</keyword>
<evidence type="ECO:0000256" key="9">
    <source>
        <dbReference type="ARBA" id="ARBA00023204"/>
    </source>
</evidence>
<dbReference type="PANTHER" id="PTHR42697">
    <property type="entry name" value="ENDONUCLEASE 8"/>
    <property type="match status" value="1"/>
</dbReference>
<comment type="similarity">
    <text evidence="1">Belongs to the FPG family.</text>
</comment>
<keyword evidence="5 14" id="KW-0863">Zinc-finger</keyword>
<dbReference type="Pfam" id="PF01149">
    <property type="entry name" value="Fapy_DNA_glyco"/>
    <property type="match status" value="1"/>
</dbReference>
<dbReference type="SMART" id="SM00898">
    <property type="entry name" value="Fapy_DNA_glyco"/>
    <property type="match status" value="1"/>
</dbReference>
<evidence type="ECO:0000313" key="17">
    <source>
        <dbReference type="EMBL" id="MFI7587636.1"/>
    </source>
</evidence>
<reference evidence="17 18" key="1">
    <citation type="submission" date="2024-10" db="EMBL/GenBank/DDBJ databases">
        <title>The Natural Products Discovery Center: Release of the First 8490 Sequenced Strains for Exploring Actinobacteria Biosynthetic Diversity.</title>
        <authorList>
            <person name="Kalkreuter E."/>
            <person name="Kautsar S.A."/>
            <person name="Yang D."/>
            <person name="Bader C.D."/>
            <person name="Teijaro C.N."/>
            <person name="Fluegel L."/>
            <person name="Davis C.M."/>
            <person name="Simpson J.R."/>
            <person name="Lauterbach L."/>
            <person name="Steele A.D."/>
            <person name="Gui C."/>
            <person name="Meng S."/>
            <person name="Li G."/>
            <person name="Viehrig K."/>
            <person name="Ye F."/>
            <person name="Su P."/>
            <person name="Kiefer A.F."/>
            <person name="Nichols A."/>
            <person name="Cepeda A.J."/>
            <person name="Yan W."/>
            <person name="Fan B."/>
            <person name="Jiang Y."/>
            <person name="Adhikari A."/>
            <person name="Zheng C.-J."/>
            <person name="Schuster L."/>
            <person name="Cowan T.M."/>
            <person name="Smanski M.J."/>
            <person name="Chevrette M.G."/>
            <person name="De Carvalho L.P.S."/>
            <person name="Shen B."/>
        </authorList>
    </citation>
    <scope>NUCLEOTIDE SEQUENCE [LARGE SCALE GENOMIC DNA]</scope>
    <source>
        <strain evidence="17 18">NPDC049639</strain>
    </source>
</reference>
<evidence type="ECO:0000256" key="3">
    <source>
        <dbReference type="ARBA" id="ARBA00022723"/>
    </source>
</evidence>
<evidence type="ECO:0000256" key="5">
    <source>
        <dbReference type="ARBA" id="ARBA00022771"/>
    </source>
</evidence>
<dbReference type="InterPro" id="IPR015886">
    <property type="entry name" value="H2TH_FPG"/>
</dbReference>
<dbReference type="InterPro" id="IPR000214">
    <property type="entry name" value="Znf_DNA_glyclase/AP_lyase"/>
</dbReference>
<dbReference type="CDD" id="cd08971">
    <property type="entry name" value="AcNei2_N"/>
    <property type="match status" value="1"/>
</dbReference>
<evidence type="ECO:0000256" key="4">
    <source>
        <dbReference type="ARBA" id="ARBA00022763"/>
    </source>
</evidence>
<dbReference type="Gene3D" id="1.10.8.50">
    <property type="match status" value="1"/>
</dbReference>
<evidence type="ECO:0000256" key="8">
    <source>
        <dbReference type="ARBA" id="ARBA00023125"/>
    </source>
</evidence>
<dbReference type="EC" id="4.2.99.18" evidence="2"/>
<keyword evidence="6" id="KW-0378">Hydrolase</keyword>
<dbReference type="InterPro" id="IPR010979">
    <property type="entry name" value="Ribosomal_uS13-like_H2TH"/>
</dbReference>
<protein>
    <recommendedName>
        <fullName evidence="2">DNA-(apurinic or apyrimidinic site) lyase</fullName>
        <ecNumber evidence="2">4.2.99.18</ecNumber>
    </recommendedName>
</protein>
<gene>
    <name evidence="17" type="ORF">ACIB24_11230</name>
</gene>
<dbReference type="PANTHER" id="PTHR42697:SF1">
    <property type="entry name" value="ENDONUCLEASE 8"/>
    <property type="match status" value="1"/>
</dbReference>
<dbReference type="EMBL" id="JBITLV010000003">
    <property type="protein sequence ID" value="MFI7587636.1"/>
    <property type="molecule type" value="Genomic_DNA"/>
</dbReference>
<evidence type="ECO:0000256" key="6">
    <source>
        <dbReference type="ARBA" id="ARBA00022801"/>
    </source>
</evidence>
<keyword evidence="12" id="KW-0326">Glycosidase</keyword>
<dbReference type="Gene3D" id="3.20.190.10">
    <property type="entry name" value="MutM-like, N-terminal"/>
    <property type="match status" value="1"/>
</dbReference>
<dbReference type="SUPFAM" id="SSF46946">
    <property type="entry name" value="S13-like H2TH domain"/>
    <property type="match status" value="1"/>
</dbReference>
<keyword evidence="8" id="KW-0238">DNA-binding</keyword>
<dbReference type="InterPro" id="IPR044090">
    <property type="entry name" value="Nei2_N"/>
</dbReference>
<keyword evidence="3" id="KW-0479">Metal-binding</keyword>
<dbReference type="PROSITE" id="PS51066">
    <property type="entry name" value="ZF_FPG_2"/>
    <property type="match status" value="1"/>
</dbReference>
<feature type="domain" description="FPG-type" evidence="15">
    <location>
        <begin position="223"/>
        <end position="261"/>
    </location>
</feature>
<evidence type="ECO:0000256" key="7">
    <source>
        <dbReference type="ARBA" id="ARBA00022833"/>
    </source>
</evidence>
<sequence length="280" mass="30632">MPEGDVVLRSARRLHAALAGRVLTVSDLRWPSLATVDLTGRTVTEVVAAGKHLLHRLEGELTLHSHLRMEGSWHVHRTGRPWRGARSAHEIRAVLANAEWTTIGHKLGELDLVATADEGRLVGHLGPDVLGATWDVDAVAARIVVDPGRTIGETLLDQRVLAGIGTFWAAEGLFLRGVNPWTPAGEVPDVLRLLDLIRKMMIMSLEHAVQVTTGDARRGRENYVHARSGRPCLRCGTTVRVAPIGQAPTQRVMFWCPRCQPGPTPTDDGRPQAPLGARRR</sequence>
<dbReference type="SUPFAM" id="SSF81624">
    <property type="entry name" value="N-terminal domain of MutM-like DNA repair proteins"/>
    <property type="match status" value="1"/>
</dbReference>
<proteinExistence type="inferred from homology"/>
<dbReference type="Proteomes" id="UP001612915">
    <property type="component" value="Unassembled WGS sequence"/>
</dbReference>
<keyword evidence="11" id="KW-0511">Multifunctional enzyme</keyword>
<dbReference type="InterPro" id="IPR035937">
    <property type="entry name" value="FPG_N"/>
</dbReference>
<evidence type="ECO:0000256" key="13">
    <source>
        <dbReference type="ARBA" id="ARBA00044632"/>
    </source>
</evidence>
<accession>A0ABW8AMP2</accession>
<evidence type="ECO:0000256" key="1">
    <source>
        <dbReference type="ARBA" id="ARBA00009409"/>
    </source>
</evidence>
<comment type="catalytic activity">
    <reaction evidence="13">
        <text>2'-deoxyribonucleotide-(2'-deoxyribose 5'-phosphate)-2'-deoxyribonucleotide-DNA = a 3'-end 2'-deoxyribonucleotide-(2,3-dehydro-2,3-deoxyribose 5'-phosphate)-DNA + a 5'-end 5'-phospho-2'-deoxyribonucleoside-DNA + H(+)</text>
        <dbReference type="Rhea" id="RHEA:66592"/>
        <dbReference type="Rhea" id="RHEA-COMP:13180"/>
        <dbReference type="Rhea" id="RHEA-COMP:16897"/>
        <dbReference type="Rhea" id="RHEA-COMP:17067"/>
        <dbReference type="ChEBI" id="CHEBI:15378"/>
        <dbReference type="ChEBI" id="CHEBI:136412"/>
        <dbReference type="ChEBI" id="CHEBI:157695"/>
        <dbReference type="ChEBI" id="CHEBI:167181"/>
        <dbReference type="EC" id="4.2.99.18"/>
    </reaction>
</comment>
<dbReference type="SUPFAM" id="SSF57716">
    <property type="entry name" value="Glucocorticoid receptor-like (DNA-binding domain)"/>
    <property type="match status" value="1"/>
</dbReference>
<dbReference type="RefSeq" id="WP_398279692.1">
    <property type="nucleotide sequence ID" value="NZ_JBITLV010000003.1"/>
</dbReference>
<dbReference type="Pfam" id="PF06831">
    <property type="entry name" value="H2TH"/>
    <property type="match status" value="1"/>
</dbReference>
<dbReference type="PROSITE" id="PS51068">
    <property type="entry name" value="FPG_CAT"/>
    <property type="match status" value="1"/>
</dbReference>
<evidence type="ECO:0000313" key="18">
    <source>
        <dbReference type="Proteomes" id="UP001612915"/>
    </source>
</evidence>
<organism evidence="17 18">
    <name type="scientific">Spongisporangium articulatum</name>
    <dbReference type="NCBI Taxonomy" id="3362603"/>
    <lineage>
        <taxon>Bacteria</taxon>
        <taxon>Bacillati</taxon>
        <taxon>Actinomycetota</taxon>
        <taxon>Actinomycetes</taxon>
        <taxon>Kineosporiales</taxon>
        <taxon>Kineosporiaceae</taxon>
        <taxon>Spongisporangium</taxon>
    </lineage>
</organism>
<keyword evidence="10" id="KW-0456">Lyase</keyword>
<comment type="caution">
    <text evidence="17">The sequence shown here is derived from an EMBL/GenBank/DDBJ whole genome shotgun (WGS) entry which is preliminary data.</text>
</comment>
<evidence type="ECO:0000256" key="12">
    <source>
        <dbReference type="ARBA" id="ARBA00023295"/>
    </source>
</evidence>
<keyword evidence="18" id="KW-1185">Reference proteome</keyword>
<dbReference type="PROSITE" id="PS01242">
    <property type="entry name" value="ZF_FPG_1"/>
    <property type="match status" value="1"/>
</dbReference>